<evidence type="ECO:0000256" key="1">
    <source>
        <dbReference type="ARBA" id="ARBA00023027"/>
    </source>
</evidence>
<dbReference type="Gene3D" id="3.40.50.720">
    <property type="entry name" value="NAD(P)-binding Rossmann-like Domain"/>
    <property type="match status" value="1"/>
</dbReference>
<dbReference type="STRING" id="1686310.BBC0244_007380"/>
<gene>
    <name evidence="3" type="ORF">BBC0122_007330</name>
</gene>
<dbReference type="PANTHER" id="PTHR43574">
    <property type="entry name" value="EPIMERASE-RELATED"/>
    <property type="match status" value="1"/>
</dbReference>
<dbReference type="RefSeq" id="WP_077991462.1">
    <property type="nucleotide sequence ID" value="NZ_CP015625.1"/>
</dbReference>
<dbReference type="InterPro" id="IPR001509">
    <property type="entry name" value="Epimerase_deHydtase"/>
</dbReference>
<dbReference type="OrthoDB" id="9801785at2"/>
<protein>
    <submittedName>
        <fullName evidence="3">UDP-glucuronate 4-epimerase</fullName>
        <ecNumber evidence="3">5.1.3.6</ecNumber>
    </submittedName>
</protein>
<feature type="domain" description="NAD-dependent epimerase/dehydratase" evidence="2">
    <location>
        <begin position="4"/>
        <end position="251"/>
    </location>
</feature>
<keyword evidence="4" id="KW-1185">Reference proteome</keyword>
<dbReference type="InterPro" id="IPR036291">
    <property type="entry name" value="NAD(P)-bd_dom_sf"/>
</dbReference>
<evidence type="ECO:0000313" key="4">
    <source>
        <dbReference type="Proteomes" id="UP000189632"/>
    </source>
</evidence>
<dbReference type="EC" id="5.1.3.6" evidence="3"/>
<sequence length="324" mass="36367">MKAIVTGAAGFIGFATTRELLRQGFEVVGVDNLNHYYSVELKKARLENIGDTSAFRFVKADISDKEQLELAIGSEKNVDVIVHLAAQAGVRYSIENPSAYVSANVEGEVRVFEQALKYSSCPPVVYASSSSVYGGNRKVPFSEDDRVDDPVSVYAATKRAGELLARSYHHVHKLKTTGLRFFTVYGPWGRPDMAPWLFTDAILEERPIKLFNYGKMQRDFTYIDDIVDGVVTVTKKIMKEPEKVADIYNLGNNKPVPLMEFVEAIEQATGKKALTELCPMPPADVKKTYADISRAERDLEYHPTMSINEGIVKFVNWFKRYQGK</sequence>
<reference evidence="3 4" key="1">
    <citation type="submission" date="2016-11" db="EMBL/GenBank/DDBJ databases">
        <title>Comparative genomics of Bartonella apis.</title>
        <authorList>
            <person name="Engel P."/>
        </authorList>
    </citation>
    <scope>NUCLEOTIDE SEQUENCE [LARGE SCALE GENOMIC DNA]</scope>
    <source>
        <strain evidence="3 4">BBC0122</strain>
    </source>
</reference>
<proteinExistence type="predicted"/>
<name>A0A1U9MGQ7_9HYPH</name>
<keyword evidence="3" id="KW-0413">Isomerase</keyword>
<evidence type="ECO:0000259" key="2">
    <source>
        <dbReference type="Pfam" id="PF01370"/>
    </source>
</evidence>
<dbReference type="EMBL" id="CP015625">
    <property type="protein sequence ID" value="AQT46862.1"/>
    <property type="molecule type" value="Genomic_DNA"/>
</dbReference>
<dbReference type="KEGG" id="bapi:BBC0122_007330"/>
<organism evidence="3 4">
    <name type="scientific">Bartonella choladocola</name>
    <dbReference type="NCBI Taxonomy" id="2750995"/>
    <lineage>
        <taxon>Bacteria</taxon>
        <taxon>Pseudomonadati</taxon>
        <taxon>Pseudomonadota</taxon>
        <taxon>Alphaproteobacteria</taxon>
        <taxon>Hyphomicrobiales</taxon>
        <taxon>Bartonellaceae</taxon>
        <taxon>Bartonella</taxon>
    </lineage>
</organism>
<dbReference type="PRINTS" id="PR01713">
    <property type="entry name" value="NUCEPIMERASE"/>
</dbReference>
<dbReference type="Pfam" id="PF01370">
    <property type="entry name" value="Epimerase"/>
    <property type="match status" value="1"/>
</dbReference>
<dbReference type="Proteomes" id="UP000189632">
    <property type="component" value="Chromosome"/>
</dbReference>
<keyword evidence="1" id="KW-0520">NAD</keyword>
<dbReference type="AlphaFoldDB" id="A0A1U9MGQ7"/>
<dbReference type="SUPFAM" id="SSF51735">
    <property type="entry name" value="NAD(P)-binding Rossmann-fold domains"/>
    <property type="match status" value="1"/>
</dbReference>
<dbReference type="GO" id="GO:0050378">
    <property type="term" value="F:UDP-glucuronate 4-epimerase activity"/>
    <property type="evidence" value="ECO:0007669"/>
    <property type="project" value="UniProtKB-EC"/>
</dbReference>
<evidence type="ECO:0000313" key="3">
    <source>
        <dbReference type="EMBL" id="AQT46862.1"/>
    </source>
</evidence>
<accession>A0A1U9MGQ7</accession>